<reference evidence="1" key="1">
    <citation type="submission" date="2020-02" db="EMBL/GenBank/DDBJ databases">
        <authorList>
            <person name="Meier V. D."/>
        </authorList>
    </citation>
    <scope>NUCLEOTIDE SEQUENCE</scope>
    <source>
        <strain evidence="1">AVDCRST_MAG77</strain>
    </source>
</reference>
<organism evidence="1">
    <name type="scientific">uncultured Chloroflexota bacterium</name>
    <dbReference type="NCBI Taxonomy" id="166587"/>
    <lineage>
        <taxon>Bacteria</taxon>
        <taxon>Bacillati</taxon>
        <taxon>Chloroflexota</taxon>
        <taxon>environmental samples</taxon>
    </lineage>
</organism>
<proteinExistence type="predicted"/>
<sequence length="95" mass="10268">MTEKSATKTSTDTLTPALRQLLTLAHEDEGFRSLLLEAPTQALAAAEDGSHPAFARWAGVQPPFTRVSFSAAERDRVLAAAPASHLRELRDRLVG</sequence>
<dbReference type="EMBL" id="CADCTC010000006">
    <property type="protein sequence ID" value="CAA9213163.1"/>
    <property type="molecule type" value="Genomic_DNA"/>
</dbReference>
<accession>A0A6J4H5C9</accession>
<gene>
    <name evidence="1" type="ORF">AVDCRST_MAG77-61</name>
</gene>
<name>A0A6J4H5C9_9CHLR</name>
<dbReference type="AlphaFoldDB" id="A0A6J4H5C9"/>
<evidence type="ECO:0000313" key="1">
    <source>
        <dbReference type="EMBL" id="CAA9213163.1"/>
    </source>
</evidence>
<protein>
    <submittedName>
        <fullName evidence="1">Uncharacterized protein</fullName>
    </submittedName>
</protein>